<evidence type="ECO:0000256" key="11">
    <source>
        <dbReference type="ARBA" id="ARBA00023098"/>
    </source>
</evidence>
<evidence type="ECO:0000256" key="5">
    <source>
        <dbReference type="ARBA" id="ARBA00022516"/>
    </source>
</evidence>
<keyword evidence="5" id="KW-0444">Lipid biosynthesis</keyword>
<dbReference type="InParanoid" id="A0A6P6XXT9"/>
<evidence type="ECO:0000256" key="10">
    <source>
        <dbReference type="ARBA" id="ARBA00022989"/>
    </source>
</evidence>
<dbReference type="AlphaFoldDB" id="A0A6P6XXT9"/>
<feature type="transmembrane region" description="Helical" evidence="14">
    <location>
        <begin position="6"/>
        <end position="23"/>
    </location>
</feature>
<dbReference type="GO" id="GO:0004144">
    <property type="term" value="F:diacylglycerol O-acyltransferase activity"/>
    <property type="evidence" value="ECO:0007669"/>
    <property type="project" value="TreeGrafter"/>
</dbReference>
<keyword evidence="13" id="KW-0012">Acyltransferase</keyword>
<keyword evidence="7 14" id="KW-0812">Transmembrane</keyword>
<evidence type="ECO:0000256" key="7">
    <source>
        <dbReference type="ARBA" id="ARBA00022692"/>
    </source>
</evidence>
<evidence type="ECO:0000313" key="15">
    <source>
        <dbReference type="Proteomes" id="UP000515146"/>
    </source>
</evidence>
<keyword evidence="11" id="KW-0443">Lipid metabolism</keyword>
<comment type="similarity">
    <text evidence="4 14">Belongs to the diacylglycerol acyltransferase family.</text>
</comment>
<evidence type="ECO:0000256" key="8">
    <source>
        <dbReference type="ARBA" id="ARBA00022798"/>
    </source>
</evidence>
<evidence type="ECO:0000256" key="4">
    <source>
        <dbReference type="ARBA" id="ARBA00005420"/>
    </source>
</evidence>
<dbReference type="OrthoDB" id="264532at2759"/>
<comment type="subcellular location">
    <subcellularLocation>
        <location evidence="1 14">Endoplasmic reticulum membrane</location>
        <topology evidence="1 14">Multi-pass membrane protein</topology>
    </subcellularLocation>
</comment>
<dbReference type="RefSeq" id="XP_027197953.1">
    <property type="nucleotide sequence ID" value="XM_027342152.1"/>
</dbReference>
<evidence type="ECO:0000256" key="14">
    <source>
        <dbReference type="RuleBase" id="RU367023"/>
    </source>
</evidence>
<dbReference type="InterPro" id="IPR007130">
    <property type="entry name" value="DAGAT"/>
</dbReference>
<gene>
    <name evidence="16" type="primary">LOC113792239</name>
</gene>
<dbReference type="GO" id="GO:0005789">
    <property type="term" value="C:endoplasmic reticulum membrane"/>
    <property type="evidence" value="ECO:0007669"/>
    <property type="project" value="UniProtKB-SubCell"/>
</dbReference>
<organism evidence="15 16">
    <name type="scientific">Dermatophagoides pteronyssinus</name>
    <name type="common">European house dust mite</name>
    <dbReference type="NCBI Taxonomy" id="6956"/>
    <lineage>
        <taxon>Eukaryota</taxon>
        <taxon>Metazoa</taxon>
        <taxon>Ecdysozoa</taxon>
        <taxon>Arthropoda</taxon>
        <taxon>Chelicerata</taxon>
        <taxon>Arachnida</taxon>
        <taxon>Acari</taxon>
        <taxon>Acariformes</taxon>
        <taxon>Sarcoptiformes</taxon>
        <taxon>Astigmata</taxon>
        <taxon>Psoroptidia</taxon>
        <taxon>Analgoidea</taxon>
        <taxon>Pyroglyphidae</taxon>
        <taxon>Dermatophagoidinae</taxon>
        <taxon>Dermatophagoides</taxon>
    </lineage>
</organism>
<sequence>MPLSNIIVYWLHYCFYTILILCIPFIYLPLLFELNPFAIAYLLWYIWDFQTCDYGSRPFRWLRQLSFWSYFTQSFPLHLIRSTPLSSDRNYIFACHPHGIFSISTVHSIITDGQQFSQLFPNLQPYFVTISQQFWLPFYREILLAFGFCSAKQKSIEYILKQKPNSNVGGNIVAIMIGGTNEAIESFHSNRLILIVKKRRGFLRLALKNRASIVPVISFGENNLYHTVNLPDLPSSSSLILNYIQKTFKSIIGFPLKIFYGNLLFFPYRKPVWTVVGEPILIDEKISEPTKHQIDQLQEQYINALQRLYEQYKHQYNHGNIELVIK</sequence>
<dbReference type="GO" id="GO:0019432">
    <property type="term" value="P:triglyceride biosynthetic process"/>
    <property type="evidence" value="ECO:0007669"/>
    <property type="project" value="TreeGrafter"/>
</dbReference>
<keyword evidence="6 14" id="KW-0808">Transferase</keyword>
<keyword evidence="9 14" id="KW-0256">Endoplasmic reticulum</keyword>
<dbReference type="Proteomes" id="UP000515146">
    <property type="component" value="Unplaced"/>
</dbReference>
<evidence type="ECO:0000256" key="3">
    <source>
        <dbReference type="ARBA" id="ARBA00005189"/>
    </source>
</evidence>
<accession>A0A6P6XXT9</accession>
<comment type="pathway">
    <text evidence="2">Glycerolipid metabolism; triacylglycerol biosynthesis.</text>
</comment>
<evidence type="ECO:0000256" key="13">
    <source>
        <dbReference type="ARBA" id="ARBA00023315"/>
    </source>
</evidence>
<dbReference type="CDD" id="cd07987">
    <property type="entry name" value="LPLAT_MGAT-like"/>
    <property type="match status" value="1"/>
</dbReference>
<dbReference type="EC" id="2.3.1.-" evidence="14"/>
<comment type="caution">
    <text evidence="14">Lacks conserved residue(s) required for the propagation of feature annotation.</text>
</comment>
<dbReference type="PANTHER" id="PTHR12317:SF0">
    <property type="entry name" value="ACYLTRANSFERASE"/>
    <property type="match status" value="1"/>
</dbReference>
<dbReference type="OMA" id="FYCCVFY"/>
<keyword evidence="10 14" id="KW-1133">Transmembrane helix</keyword>
<dbReference type="Pfam" id="PF03982">
    <property type="entry name" value="DAGAT"/>
    <property type="match status" value="1"/>
</dbReference>
<evidence type="ECO:0000256" key="1">
    <source>
        <dbReference type="ARBA" id="ARBA00004477"/>
    </source>
</evidence>
<keyword evidence="12 14" id="KW-0472">Membrane</keyword>
<evidence type="ECO:0000256" key="2">
    <source>
        <dbReference type="ARBA" id="ARBA00004771"/>
    </source>
</evidence>
<comment type="pathway">
    <text evidence="3">Lipid metabolism.</text>
</comment>
<evidence type="ECO:0000256" key="9">
    <source>
        <dbReference type="ARBA" id="ARBA00022824"/>
    </source>
</evidence>
<evidence type="ECO:0000313" key="16">
    <source>
        <dbReference type="RefSeq" id="XP_027197953.1"/>
    </source>
</evidence>
<dbReference type="GO" id="GO:0006071">
    <property type="term" value="P:glycerol metabolic process"/>
    <property type="evidence" value="ECO:0007669"/>
    <property type="project" value="UniProtKB-KW"/>
</dbReference>
<dbReference type="KEGG" id="dpte:113792239"/>
<keyword evidence="8" id="KW-0319">Glycerol metabolism</keyword>
<dbReference type="PANTHER" id="PTHR12317">
    <property type="entry name" value="DIACYLGLYCEROL O-ACYLTRANSFERASE"/>
    <property type="match status" value="1"/>
</dbReference>
<name>A0A6P6XXT9_DERPT</name>
<evidence type="ECO:0000256" key="6">
    <source>
        <dbReference type="ARBA" id="ARBA00022679"/>
    </source>
</evidence>
<evidence type="ECO:0000256" key="12">
    <source>
        <dbReference type="ARBA" id="ARBA00023136"/>
    </source>
</evidence>
<keyword evidence="15" id="KW-1185">Reference proteome</keyword>
<protein>
    <recommendedName>
        <fullName evidence="14">Acyltransferase</fullName>
        <ecNumber evidence="14">2.3.1.-</ecNumber>
    </recommendedName>
</protein>
<dbReference type="GeneID" id="113792239"/>
<reference evidence="16" key="1">
    <citation type="submission" date="2025-08" db="UniProtKB">
        <authorList>
            <consortium name="RefSeq"/>
        </authorList>
    </citation>
    <scope>IDENTIFICATION</scope>
    <source>
        <strain evidence="16">Airmid</strain>
    </source>
</reference>
<proteinExistence type="inferred from homology"/>